<dbReference type="PANTHER" id="PTHR42827">
    <property type="entry name" value="IRON-SULFUR CLUSTER-BINDING PROTEIN-RELATED"/>
    <property type="match status" value="1"/>
</dbReference>
<evidence type="ECO:0000256" key="1">
    <source>
        <dbReference type="ARBA" id="ARBA00022723"/>
    </source>
</evidence>
<name>A0A5K7YR89_9BACT</name>
<evidence type="ECO:0000256" key="4">
    <source>
        <dbReference type="SAM" id="MobiDB-lite"/>
    </source>
</evidence>
<keyword evidence="7" id="KW-1185">Reference proteome</keyword>
<dbReference type="EMBL" id="AP021874">
    <property type="protein sequence ID" value="BBO69501.1"/>
    <property type="molecule type" value="Genomic_DNA"/>
</dbReference>
<dbReference type="InterPro" id="IPR017896">
    <property type="entry name" value="4Fe4S_Fe-S-bd"/>
</dbReference>
<dbReference type="RefSeq" id="WP_155317531.1">
    <property type="nucleotide sequence ID" value="NZ_AP021874.1"/>
</dbReference>
<organism evidence="6 7">
    <name type="scientific">Desulfosarcina alkanivorans</name>
    <dbReference type="NCBI Taxonomy" id="571177"/>
    <lineage>
        <taxon>Bacteria</taxon>
        <taxon>Pseudomonadati</taxon>
        <taxon>Thermodesulfobacteriota</taxon>
        <taxon>Desulfobacteria</taxon>
        <taxon>Desulfobacterales</taxon>
        <taxon>Desulfosarcinaceae</taxon>
        <taxon>Desulfosarcina</taxon>
    </lineage>
</organism>
<dbReference type="InterPro" id="IPR017900">
    <property type="entry name" value="4Fe4S_Fe_S_CS"/>
</dbReference>
<dbReference type="KEGG" id="dalk:DSCA_34310"/>
<keyword evidence="3" id="KW-0411">Iron-sulfur</keyword>
<protein>
    <recommendedName>
        <fullName evidence="5">4Fe-4S ferredoxin-type domain-containing protein</fullName>
    </recommendedName>
</protein>
<feature type="domain" description="4Fe-4S ferredoxin-type" evidence="5">
    <location>
        <begin position="45"/>
        <end position="75"/>
    </location>
</feature>
<reference evidence="6 7" key="1">
    <citation type="submission" date="2019-11" db="EMBL/GenBank/DDBJ databases">
        <title>Comparative genomics of hydrocarbon-degrading Desulfosarcina strains.</title>
        <authorList>
            <person name="Watanabe M."/>
            <person name="Kojima H."/>
            <person name="Fukui M."/>
        </authorList>
    </citation>
    <scope>NUCLEOTIDE SEQUENCE [LARGE SCALE GENOMIC DNA]</scope>
    <source>
        <strain evidence="6 7">PL12</strain>
    </source>
</reference>
<gene>
    <name evidence="6" type="ORF">DSCA_34310</name>
</gene>
<dbReference type="PANTHER" id="PTHR42827:SF1">
    <property type="entry name" value="IRON-SULFUR CLUSTER-BINDING PROTEIN"/>
    <property type="match status" value="1"/>
</dbReference>
<keyword evidence="1" id="KW-0479">Metal-binding</keyword>
<dbReference type="GO" id="GO:0046872">
    <property type="term" value="F:metal ion binding"/>
    <property type="evidence" value="ECO:0007669"/>
    <property type="project" value="UniProtKB-KW"/>
</dbReference>
<dbReference type="PROSITE" id="PS51379">
    <property type="entry name" value="4FE4S_FER_2"/>
    <property type="match status" value="1"/>
</dbReference>
<proteinExistence type="predicted"/>
<sequence length="284" mass="31348">MRYRCYAALAAGVGRLGWSGNLLTRKYGALVELGSVLTSATLAADAPISDEDHPCDRCKMCSLVCPVQMIHPKASRRVAVAGITETMAWKRPNTCCWIGCTGYQGLSDSGTWSNWSPFRLACALPGEKQELDALCIRLQKADPQMQDAGNSFKNYRQAVFDPDWFYYTVCGFCRSVCSPGRKTRLANRKRIMNSGTAALKLDGSHVAAEENACEVPTPFGLNVITSRGELSKKEPEVQTWPGQFPLDREVIKYLRRHFHSADAKGRVPKGSQEKTTAPPLPPRC</sequence>
<feature type="region of interest" description="Disordered" evidence="4">
    <location>
        <begin position="261"/>
        <end position="284"/>
    </location>
</feature>
<evidence type="ECO:0000259" key="5">
    <source>
        <dbReference type="PROSITE" id="PS51379"/>
    </source>
</evidence>
<dbReference type="OrthoDB" id="9815745at2"/>
<dbReference type="PROSITE" id="PS00198">
    <property type="entry name" value="4FE4S_FER_1"/>
    <property type="match status" value="1"/>
</dbReference>
<evidence type="ECO:0000313" key="7">
    <source>
        <dbReference type="Proteomes" id="UP000427906"/>
    </source>
</evidence>
<dbReference type="Proteomes" id="UP000427906">
    <property type="component" value="Chromosome"/>
</dbReference>
<keyword evidence="2" id="KW-0408">Iron</keyword>
<accession>A0A5K7YR89</accession>
<evidence type="ECO:0000256" key="2">
    <source>
        <dbReference type="ARBA" id="ARBA00023004"/>
    </source>
</evidence>
<dbReference type="AlphaFoldDB" id="A0A5K7YR89"/>
<dbReference type="GO" id="GO:0051536">
    <property type="term" value="F:iron-sulfur cluster binding"/>
    <property type="evidence" value="ECO:0007669"/>
    <property type="project" value="UniProtKB-KW"/>
</dbReference>
<evidence type="ECO:0000313" key="6">
    <source>
        <dbReference type="EMBL" id="BBO69501.1"/>
    </source>
</evidence>
<evidence type="ECO:0000256" key="3">
    <source>
        <dbReference type="ARBA" id="ARBA00023014"/>
    </source>
</evidence>